<feature type="non-terminal residue" evidence="7">
    <location>
        <position position="1"/>
    </location>
</feature>
<feature type="repeat" description="WD" evidence="3">
    <location>
        <begin position="863"/>
        <end position="904"/>
    </location>
</feature>
<keyword evidence="8" id="KW-1185">Reference proteome</keyword>
<feature type="repeat" description="WD" evidence="3">
    <location>
        <begin position="690"/>
        <end position="731"/>
    </location>
</feature>
<dbReference type="InterPro" id="IPR015943">
    <property type="entry name" value="WD40/YVTN_repeat-like_dom_sf"/>
</dbReference>
<dbReference type="InterPro" id="IPR027417">
    <property type="entry name" value="P-loop_NTPase"/>
</dbReference>
<dbReference type="SUPFAM" id="SSF50998">
    <property type="entry name" value="Quinoprotein alcohol dehydrogenase-like"/>
    <property type="match status" value="1"/>
</dbReference>
<dbReference type="Gene3D" id="2.130.10.10">
    <property type="entry name" value="YVTN repeat-like/Quinoprotein amine dehydrogenase"/>
    <property type="match status" value="6"/>
</dbReference>
<keyword evidence="1 3" id="KW-0853">WD repeat</keyword>
<keyword evidence="2" id="KW-0677">Repeat</keyword>
<name>A0A0C2VZR2_SERVB</name>
<feature type="repeat" description="WD" evidence="3">
    <location>
        <begin position="647"/>
        <end position="688"/>
    </location>
</feature>
<evidence type="ECO:0000259" key="6">
    <source>
        <dbReference type="Pfam" id="PF24883"/>
    </source>
</evidence>
<dbReference type="InterPro" id="IPR001680">
    <property type="entry name" value="WD40_rpt"/>
</dbReference>
<dbReference type="SUPFAM" id="SSF50978">
    <property type="entry name" value="WD40 repeat-like"/>
    <property type="match status" value="2"/>
</dbReference>
<feature type="repeat" description="WD" evidence="3">
    <location>
        <begin position="949"/>
        <end position="990"/>
    </location>
</feature>
<gene>
    <name evidence="7" type="ORF">M408DRAFT_83055</name>
</gene>
<dbReference type="Proteomes" id="UP000054097">
    <property type="component" value="Unassembled WGS sequence"/>
</dbReference>
<protein>
    <submittedName>
        <fullName evidence="7">Uncharacterized protein</fullName>
    </submittedName>
</protein>
<dbReference type="CDD" id="cd00200">
    <property type="entry name" value="WD40"/>
    <property type="match status" value="2"/>
</dbReference>
<feature type="repeat" description="WD" evidence="3">
    <location>
        <begin position="906"/>
        <end position="947"/>
    </location>
</feature>
<evidence type="ECO:0000256" key="3">
    <source>
        <dbReference type="PROSITE-ProRule" id="PRU00221"/>
    </source>
</evidence>
<evidence type="ECO:0000256" key="2">
    <source>
        <dbReference type="ARBA" id="ARBA00022737"/>
    </source>
</evidence>
<dbReference type="SMART" id="SM00320">
    <property type="entry name" value="WD40"/>
    <property type="match status" value="14"/>
</dbReference>
<dbReference type="Pfam" id="PF24883">
    <property type="entry name" value="NPHP3_N"/>
    <property type="match status" value="1"/>
</dbReference>
<evidence type="ECO:0000256" key="4">
    <source>
        <dbReference type="SAM" id="MobiDB-lite"/>
    </source>
</evidence>
<dbReference type="Pfam" id="PF23414">
    <property type="entry name" value="Beta-prop_EML_2"/>
    <property type="match status" value="1"/>
</dbReference>
<feature type="domain" description="Nephrocystin 3-like N-terminal" evidence="6">
    <location>
        <begin position="11"/>
        <end position="178"/>
    </location>
</feature>
<feature type="repeat" description="WD" evidence="3">
    <location>
        <begin position="561"/>
        <end position="602"/>
    </location>
</feature>
<dbReference type="InterPro" id="IPR019775">
    <property type="entry name" value="WD40_repeat_CS"/>
</dbReference>
<dbReference type="PANTHER" id="PTHR19879:SF9">
    <property type="entry name" value="TRANSCRIPTION INITIATION FACTOR TFIID SUBUNIT 5"/>
    <property type="match status" value="1"/>
</dbReference>
<feature type="compositionally biased region" description="Basic residues" evidence="4">
    <location>
        <begin position="1321"/>
        <end position="1331"/>
    </location>
</feature>
<feature type="repeat" description="WD" evidence="3">
    <location>
        <begin position="992"/>
        <end position="1033"/>
    </location>
</feature>
<dbReference type="Pfam" id="PF00400">
    <property type="entry name" value="WD40"/>
    <property type="match status" value="10"/>
</dbReference>
<dbReference type="SUPFAM" id="SSF52540">
    <property type="entry name" value="P-loop containing nucleoside triphosphate hydrolases"/>
    <property type="match status" value="1"/>
</dbReference>
<dbReference type="Gene3D" id="3.40.50.300">
    <property type="entry name" value="P-loop containing nucleotide triphosphate hydrolases"/>
    <property type="match status" value="1"/>
</dbReference>
<evidence type="ECO:0000313" key="8">
    <source>
        <dbReference type="Proteomes" id="UP000054097"/>
    </source>
</evidence>
<dbReference type="STRING" id="933852.A0A0C2VZR2"/>
<feature type="repeat" description="WD" evidence="3">
    <location>
        <begin position="1078"/>
        <end position="1119"/>
    </location>
</feature>
<reference evidence="8" key="2">
    <citation type="submission" date="2015-01" db="EMBL/GenBank/DDBJ databases">
        <title>Evolutionary Origins and Diversification of the Mycorrhizal Mutualists.</title>
        <authorList>
            <consortium name="DOE Joint Genome Institute"/>
            <consortium name="Mycorrhizal Genomics Consortium"/>
            <person name="Kohler A."/>
            <person name="Kuo A."/>
            <person name="Nagy L.G."/>
            <person name="Floudas D."/>
            <person name="Copeland A."/>
            <person name="Barry K.W."/>
            <person name="Cichocki N."/>
            <person name="Veneault-Fourrey C."/>
            <person name="LaButti K."/>
            <person name="Lindquist E.A."/>
            <person name="Lipzen A."/>
            <person name="Lundell T."/>
            <person name="Morin E."/>
            <person name="Murat C."/>
            <person name="Riley R."/>
            <person name="Ohm R."/>
            <person name="Sun H."/>
            <person name="Tunlid A."/>
            <person name="Henrissat B."/>
            <person name="Grigoriev I.V."/>
            <person name="Hibbett D.S."/>
            <person name="Martin F."/>
        </authorList>
    </citation>
    <scope>NUCLEOTIDE SEQUENCE [LARGE SCALE GENOMIC DNA]</scope>
    <source>
        <strain evidence="8">MAFF 305830</strain>
    </source>
</reference>
<feature type="region of interest" description="Disordered" evidence="4">
    <location>
        <begin position="1321"/>
        <end position="1341"/>
    </location>
</feature>
<dbReference type="InterPro" id="IPR036322">
    <property type="entry name" value="WD40_repeat_dom_sf"/>
</dbReference>
<sequence length="1341" mass="147790">EECMEGTREDVLRTVLDWVTDSGAANIFWLKGHPGVGKSAIATSLVEELRGTRRLGSSFFFQREKSTSMTTDALWRTVAYDLARRYPTVRKHLIAALEADEALVTTANVEKLFRALIYNPFMACEEGDGENAPVVVIDALDECGGLHGQHSKHRINLMRTLKTWSMLPKRFKLVVTSRAESDIVHLFSAIQHGSFEILSGALVHLKSSKDIERFLEYHLGQIAARSQGALPPEWPGRHMIDWLTQTAAGLFIWVETAIRFLKRGEPQEQLNRILGGAGMGGLAALYSSILEASFVEPSEMVLESFSRIVGAIILAKEPLTASSLVHLCSVDHSTLSYIRNGLQSVMEPGEAVRFSHQSFVDFLIDSTKCRSGFFIEIRQQKRNITLGCFRVMKQHLQFNISNLKSSYKRNSEIADLEQRIKEWIPSHLIYSAYYWATHLSETIFDPELLLNTKNFMQDQFLFWLEVLSLTKRVNLGTSIMYQLIEWLGNGKQDDKMARDMKKFIAAFGSVISQSAPHIYLSALPFSPQESVVSKKYMKLYPRTIGIEKGGQKYWPVLQNVLEGHTSSTTSVAFSPDGMRIVSGSSDMTIRIWDAETAEMIAGPFWGHNNRVTSVAFSPDGARVVSGSHDQTVRVWDARTAKIVARPFEKHKSSVTSVAFSPDGTRVVSSSYDTTIWVWDAEAAKVVAGPFNGHTSVVSCVGFSPEGTMIVSGSHDKTIRVWNAKTAAMVAGPFEGHTDWVTSVAFSPDGTRVVSGSDDRSLRVWDAKTAEMIVAPFKGHTNWVTSVAFSPDGTRVVSGSHDQTVRVWDIKAAEVVAGPFKGHSHWVTSVAFSPDGTRVASGSDDMTIRVWDAETAEMTVSGPFEGHTHWVSSVAFSPDGTRAVSGSFDTTIRLWDVKTAEMVGKPFKGHTDWVSSVAFSPDGTCVASGSNDWTIRLWDAKAAKMITRPFKGHVNWVSSVAFSPNGMRIVSGSHDATIRVWDTRTAKTVAGPFRGHTNWVSSVAFSPDGTRIVSGSYDTTIRVWNVKTRQMVGGPFEGHSYWVSSVAFSPDGACVVSGSHDWTIRVWDVETSRMVASPFEGHINWVSSVAFSPDGTRVVSGSFDTTIRVWDVKTAEVIAGPFEGHTDAVSSVAFSLDGTRIVSGSIDTTIRVWDAEAAEIVAGPFERHPSQVGSAIFSPHETRADSSSQPGKNRLWDTTASSFLTSGSSLCSFTDHSKLVDGWILGPDSEPLFWVPSEIRNGLFRPSTISVIGERLVTKLNLEHFVHGEAWVHCMDPLPNPAVQSPNSAALVPNPSGYAKWRVPLEGHEEIQDASVPINKRARISKRARPAKRLSERSVRGE</sequence>
<dbReference type="InterPro" id="IPR055442">
    <property type="entry name" value="Beta-prop_EML-like_2nd"/>
</dbReference>
<feature type="repeat" description="WD" evidence="3">
    <location>
        <begin position="819"/>
        <end position="860"/>
    </location>
</feature>
<evidence type="ECO:0000313" key="7">
    <source>
        <dbReference type="EMBL" id="KIM19778.1"/>
    </source>
</evidence>
<feature type="domain" description="EML-like second beta-propeller" evidence="5">
    <location>
        <begin position="613"/>
        <end position="772"/>
    </location>
</feature>
<feature type="compositionally biased region" description="Basic and acidic residues" evidence="4">
    <location>
        <begin position="1332"/>
        <end position="1341"/>
    </location>
</feature>
<feature type="repeat" description="WD" evidence="3">
    <location>
        <begin position="604"/>
        <end position="645"/>
    </location>
</feature>
<dbReference type="InterPro" id="IPR020472">
    <property type="entry name" value="WD40_PAC1"/>
</dbReference>
<organism evidence="7 8">
    <name type="scientific">Serendipita vermifera MAFF 305830</name>
    <dbReference type="NCBI Taxonomy" id="933852"/>
    <lineage>
        <taxon>Eukaryota</taxon>
        <taxon>Fungi</taxon>
        <taxon>Dikarya</taxon>
        <taxon>Basidiomycota</taxon>
        <taxon>Agaricomycotina</taxon>
        <taxon>Agaricomycetes</taxon>
        <taxon>Sebacinales</taxon>
        <taxon>Serendipitaceae</taxon>
        <taxon>Serendipita</taxon>
    </lineage>
</organism>
<dbReference type="PANTHER" id="PTHR19879">
    <property type="entry name" value="TRANSCRIPTION INITIATION FACTOR TFIID"/>
    <property type="match status" value="1"/>
</dbReference>
<feature type="repeat" description="WD" evidence="3">
    <location>
        <begin position="1035"/>
        <end position="1076"/>
    </location>
</feature>
<evidence type="ECO:0000259" key="5">
    <source>
        <dbReference type="Pfam" id="PF23414"/>
    </source>
</evidence>
<dbReference type="PRINTS" id="PR00320">
    <property type="entry name" value="GPROTEINBRPT"/>
</dbReference>
<feature type="repeat" description="WD" evidence="3">
    <location>
        <begin position="776"/>
        <end position="817"/>
    </location>
</feature>
<dbReference type="PROSITE" id="PS00678">
    <property type="entry name" value="WD_REPEATS_1"/>
    <property type="match status" value="11"/>
</dbReference>
<feature type="repeat" description="WD" evidence="3">
    <location>
        <begin position="733"/>
        <end position="774"/>
    </location>
</feature>
<dbReference type="OrthoDB" id="674604at2759"/>
<feature type="repeat" description="WD" evidence="3">
    <location>
        <begin position="1121"/>
        <end position="1162"/>
    </location>
</feature>
<proteinExistence type="predicted"/>
<dbReference type="HOGENOM" id="CLU_000288_6_3_1"/>
<dbReference type="PROSITE" id="PS50082">
    <property type="entry name" value="WD_REPEATS_2"/>
    <property type="match status" value="14"/>
</dbReference>
<reference evidence="7 8" key="1">
    <citation type="submission" date="2014-04" db="EMBL/GenBank/DDBJ databases">
        <authorList>
            <consortium name="DOE Joint Genome Institute"/>
            <person name="Kuo A."/>
            <person name="Zuccaro A."/>
            <person name="Kohler A."/>
            <person name="Nagy L.G."/>
            <person name="Floudas D."/>
            <person name="Copeland A."/>
            <person name="Barry K.W."/>
            <person name="Cichocki N."/>
            <person name="Veneault-Fourrey C."/>
            <person name="LaButti K."/>
            <person name="Lindquist E.A."/>
            <person name="Lipzen A."/>
            <person name="Lundell T."/>
            <person name="Morin E."/>
            <person name="Murat C."/>
            <person name="Sun H."/>
            <person name="Tunlid A."/>
            <person name="Henrissat B."/>
            <person name="Grigoriev I.V."/>
            <person name="Hibbett D.S."/>
            <person name="Martin F."/>
            <person name="Nordberg H.P."/>
            <person name="Cantor M.N."/>
            <person name="Hua S.X."/>
        </authorList>
    </citation>
    <scope>NUCLEOTIDE SEQUENCE [LARGE SCALE GENOMIC DNA]</scope>
    <source>
        <strain evidence="7 8">MAFF 305830</strain>
    </source>
</reference>
<evidence type="ECO:0000256" key="1">
    <source>
        <dbReference type="ARBA" id="ARBA00022574"/>
    </source>
</evidence>
<dbReference type="InterPro" id="IPR011047">
    <property type="entry name" value="Quinoprotein_ADH-like_sf"/>
</dbReference>
<accession>A0A0C2VZR2</accession>
<dbReference type="InterPro" id="IPR056884">
    <property type="entry name" value="NPHP3-like_N"/>
</dbReference>
<dbReference type="PROSITE" id="PS50294">
    <property type="entry name" value="WD_REPEATS_REGION"/>
    <property type="match status" value="14"/>
</dbReference>
<dbReference type="EMBL" id="KN824547">
    <property type="protein sequence ID" value="KIM19778.1"/>
    <property type="molecule type" value="Genomic_DNA"/>
</dbReference>